<proteinExistence type="predicted"/>
<keyword evidence="2" id="KW-1185">Reference proteome</keyword>
<protein>
    <submittedName>
        <fullName evidence="1">Uncharacterized protein</fullName>
    </submittedName>
</protein>
<evidence type="ECO:0000313" key="2">
    <source>
        <dbReference type="Proteomes" id="UP000287394"/>
    </source>
</evidence>
<dbReference type="InterPro" id="IPR011042">
    <property type="entry name" value="6-blade_b-propeller_TolB-like"/>
</dbReference>
<name>A0A402D283_9BACT</name>
<reference evidence="1 2" key="1">
    <citation type="journal article" date="2019" name="Int. J. Syst. Evol. Microbiol.">
        <title>Capsulimonas corticalis gen. nov., sp. nov., an aerobic capsulated bacterium, of a novel bacterial order, Capsulimonadales ord. nov., of the class Armatimonadia of the phylum Armatimonadetes.</title>
        <authorList>
            <person name="Li J."/>
            <person name="Kudo C."/>
            <person name="Tonouchi A."/>
        </authorList>
    </citation>
    <scope>NUCLEOTIDE SEQUENCE [LARGE SCALE GENOMIC DNA]</scope>
    <source>
        <strain evidence="1 2">AX-7</strain>
    </source>
</reference>
<gene>
    <name evidence="1" type="ORF">CCAX7_20870</name>
</gene>
<accession>A0A402D283</accession>
<organism evidence="1 2">
    <name type="scientific">Capsulimonas corticalis</name>
    <dbReference type="NCBI Taxonomy" id="2219043"/>
    <lineage>
        <taxon>Bacteria</taxon>
        <taxon>Bacillati</taxon>
        <taxon>Armatimonadota</taxon>
        <taxon>Armatimonadia</taxon>
        <taxon>Capsulimonadales</taxon>
        <taxon>Capsulimonadaceae</taxon>
        <taxon>Capsulimonas</taxon>
    </lineage>
</organism>
<sequence length="267" mass="28604">MFDGRGRFLGRFGGLGRGPGKLLSANFVVADGAGDVYVTDTGYHEKSSGIGGGPEMSGPPRVERFDRDGHFRNELRLSENSGIFGAASAPGGGIILVLPAATGRRLVRYSAALRRPRSIGPTFQTSGATHLSADRQGYWAEATWDTRRKRLAGPPASGEVVEDVIVRIDVHGRVGKHVSPDIAGSIVGIATDQTSGRLYVAESVRDVYEVGPNPATYGTNRVRVYDRNGKRIAAFPVQRPNAMAIGAHGDVYITTNREIQVFRRGGD</sequence>
<dbReference type="AlphaFoldDB" id="A0A402D283"/>
<dbReference type="Gene3D" id="2.120.10.30">
    <property type="entry name" value="TolB, C-terminal domain"/>
    <property type="match status" value="2"/>
</dbReference>
<dbReference type="EMBL" id="AP025739">
    <property type="protein sequence ID" value="BDI30036.1"/>
    <property type="molecule type" value="Genomic_DNA"/>
</dbReference>
<dbReference type="Proteomes" id="UP000287394">
    <property type="component" value="Chromosome"/>
</dbReference>
<evidence type="ECO:0000313" key="1">
    <source>
        <dbReference type="EMBL" id="BDI30036.1"/>
    </source>
</evidence>
<dbReference type="SUPFAM" id="SSF101898">
    <property type="entry name" value="NHL repeat"/>
    <property type="match status" value="1"/>
</dbReference>
<dbReference type="KEGG" id="ccot:CCAX7_20870"/>